<dbReference type="InterPro" id="IPR015943">
    <property type="entry name" value="WD40/YVTN_repeat-like_dom_sf"/>
</dbReference>
<accession>B9XT61</accession>
<evidence type="ECO:0000256" key="1">
    <source>
        <dbReference type="SAM" id="SignalP"/>
    </source>
</evidence>
<dbReference type="InterPro" id="IPR024982">
    <property type="entry name" value="Rax2-like_C"/>
</dbReference>
<gene>
    <name evidence="3" type="ORF">Cflav_PD0007</name>
</gene>
<keyword evidence="4" id="KW-1185">Reference proteome</keyword>
<dbReference type="STRING" id="320771.Cflav_PD0007"/>
<evidence type="ECO:0000259" key="2">
    <source>
        <dbReference type="Pfam" id="PF12768"/>
    </source>
</evidence>
<dbReference type="Pfam" id="PF12768">
    <property type="entry name" value="Rax2"/>
    <property type="match status" value="1"/>
</dbReference>
<dbReference type="PANTHER" id="PTHR31778">
    <property type="entry name" value="BUD SITE SELECTION PROTEIN RAX2"/>
    <property type="match status" value="1"/>
</dbReference>
<feature type="signal peptide" evidence="1">
    <location>
        <begin position="1"/>
        <end position="22"/>
    </location>
</feature>
<reference evidence="3 4" key="1">
    <citation type="journal article" date="2011" name="J. Bacteriol.">
        <title>Genome sequence of 'Pedosphaera parvula' Ellin514, an aerobic Verrucomicrobial isolate from pasture soil.</title>
        <authorList>
            <person name="Kant R."/>
            <person name="van Passel M.W."/>
            <person name="Sangwan P."/>
            <person name="Palva A."/>
            <person name="Lucas S."/>
            <person name="Copeland A."/>
            <person name="Lapidus A."/>
            <person name="Glavina Del Rio T."/>
            <person name="Dalin E."/>
            <person name="Tice H."/>
            <person name="Bruce D."/>
            <person name="Goodwin L."/>
            <person name="Pitluck S."/>
            <person name="Chertkov O."/>
            <person name="Larimer F.W."/>
            <person name="Land M.L."/>
            <person name="Hauser L."/>
            <person name="Brettin T.S."/>
            <person name="Detter J.C."/>
            <person name="Han S."/>
            <person name="de Vos W.M."/>
            <person name="Janssen P.H."/>
            <person name="Smidt H."/>
        </authorList>
    </citation>
    <scope>NUCLEOTIDE SEQUENCE [LARGE SCALE GENOMIC DNA]</scope>
    <source>
        <strain evidence="3 4">Ellin514</strain>
    </source>
</reference>
<dbReference type="EMBL" id="ABOX02000100">
    <property type="protein sequence ID" value="EEF56972.1"/>
    <property type="molecule type" value="Genomic_DNA"/>
</dbReference>
<dbReference type="OrthoDB" id="9761875at2"/>
<dbReference type="SUPFAM" id="SSF101898">
    <property type="entry name" value="NHL repeat"/>
    <property type="match status" value="2"/>
</dbReference>
<dbReference type="RefSeq" id="WP_007418994.1">
    <property type="nucleotide sequence ID" value="NZ_ABOX02000100.1"/>
</dbReference>
<name>B9XT61_PEDPL</name>
<protein>
    <recommendedName>
        <fullName evidence="2">Rax2-like C-terminal domain-containing protein</fullName>
    </recommendedName>
</protein>
<organism evidence="3 4">
    <name type="scientific">Pedosphaera parvula (strain Ellin514)</name>
    <dbReference type="NCBI Taxonomy" id="320771"/>
    <lineage>
        <taxon>Bacteria</taxon>
        <taxon>Pseudomonadati</taxon>
        <taxon>Verrucomicrobiota</taxon>
        <taxon>Pedosphaerae</taxon>
        <taxon>Pedosphaerales</taxon>
        <taxon>Pedosphaeraceae</taxon>
        <taxon>Pedosphaera</taxon>
    </lineage>
</organism>
<dbReference type="Gene3D" id="2.130.10.10">
    <property type="entry name" value="YVTN repeat-like/Quinoprotein amine dehydrogenase"/>
    <property type="match status" value="1"/>
</dbReference>
<feature type="domain" description="Rax2-like C-terminal" evidence="2">
    <location>
        <begin position="24"/>
        <end position="128"/>
    </location>
</feature>
<dbReference type="PANTHER" id="PTHR31778:SF2">
    <property type="entry name" value="BUD SITE SELECTION PROTEIN RAX2"/>
    <property type="match status" value="1"/>
</dbReference>
<comment type="caution">
    <text evidence="3">The sequence shown here is derived from an EMBL/GenBank/DDBJ whole genome shotgun (WGS) entry which is preliminary data.</text>
</comment>
<evidence type="ECO:0000313" key="3">
    <source>
        <dbReference type="EMBL" id="EEF56972.1"/>
    </source>
</evidence>
<dbReference type="Proteomes" id="UP000003688">
    <property type="component" value="Unassembled WGS sequence"/>
</dbReference>
<proteinExistence type="predicted"/>
<evidence type="ECO:0000313" key="4">
    <source>
        <dbReference type="Proteomes" id="UP000003688"/>
    </source>
</evidence>
<feature type="chain" id="PRO_5002893222" description="Rax2-like C-terminal domain-containing protein" evidence="1">
    <location>
        <begin position="23"/>
        <end position="775"/>
    </location>
</feature>
<dbReference type="GO" id="GO:1902929">
    <property type="term" value="C:plasma membrane of growing cell tip"/>
    <property type="evidence" value="ECO:0007669"/>
    <property type="project" value="TreeGrafter"/>
</dbReference>
<dbReference type="AlphaFoldDB" id="B9XT61"/>
<keyword evidence="1" id="KW-0732">Signal</keyword>
<sequence length="775" mass="81186" precursor="true">MRPSIRAFFVTLLFMVTCMGHLSDLTAGSFTDADWTSLNGLPGANGKVSTVVINTNSGLVYIGGNFQFAGTTIVSNVAVWDGITWKSLGNGLKGTVSALALDDQGNLYVGGSFTTTGGIFATNIARWDGTSWSALGSGTSDSVLALAFDNSGTLYAGGSFTNIGGILASNIAAWDGAHWSAVGAGLTNRVAALSADASGLFASSTRGSLLPAVAQLSFWNGQAWSQLPMQAGTNKIQTVTGISADGSGDLFIGASLYPSGSGAVLKWSGGNWTILPGPIYGQVNAFGFDNSGNLFVGGLFSNIGGDPYLHGGVSAMNVAKWDGNNWSAPGGGIGQSGSPVLAVALDGWGNLYAGGTLTAGYFSQEDGIAKWDGTNWTTIQNVTLGPALTVAQDTINPPACYASAVDSKGNLFVGGDFGAWKWDGTNWTLLGRVSLLNSSIPQVNALVVDSDDNVYIGGYFEAVGSVSVTNLAKWDGTNWSAFGSQAPITAMTMDSAGNLYVANQGYSRVMQWVRQYNHWNDLGLLNIAFAGSINALLVDASNNLYVAGTSMESFNYDSGNYDTFNYVAKWVPSKFEWEALGSGPSNPVASLAIDAFGNLYAGGYPGMVEKWDGVTWKSFGPSFPITIDALRFDAFGNLYAGASWSAQQSLLKWDGAQWTTNFFGSGVNGSVNTFAIDGSRLYVGGNFTTAGTNYSAYIARANLPDSLVGLTPANHDSGTISWSLPGPSGRTCYLQTSTDLVNWTNFSTNICGPNGLWNFTVPATLTRQYFRAALQ</sequence>